<dbReference type="RefSeq" id="WP_186704799.1">
    <property type="nucleotide sequence ID" value="NZ_JABWRB020000001.1"/>
</dbReference>
<keyword evidence="1" id="KW-0732">Signal</keyword>
<evidence type="ECO:0008006" key="5">
    <source>
        <dbReference type="Google" id="ProtNLM"/>
    </source>
</evidence>
<feature type="signal peptide" evidence="1">
    <location>
        <begin position="1"/>
        <end position="29"/>
    </location>
</feature>
<evidence type="ECO:0000256" key="1">
    <source>
        <dbReference type="SAM" id="SignalP"/>
    </source>
</evidence>
<proteinExistence type="predicted"/>
<dbReference type="EMBL" id="JABWRB020000001">
    <property type="protein sequence ID" value="MBV4495960.1"/>
    <property type="molecule type" value="Genomic_DNA"/>
</dbReference>
<reference evidence="3" key="3">
    <citation type="submission" date="2021-06" db="EMBL/GenBank/DDBJ databases">
        <title>Updating the genus Pseudomonas: Description of 43 new species and partition of the Pseudomonas putida group.</title>
        <authorList>
            <person name="Girard L."/>
            <person name="Lood C."/>
            <person name="Vandamme P."/>
            <person name="Rokni-Zadeh H."/>
            <person name="Van Noort V."/>
            <person name="Hofte M."/>
            <person name="Lavigne R."/>
            <person name="De Mot R."/>
        </authorList>
    </citation>
    <scope>NUCLEOTIDE SEQUENCE</scope>
    <source>
        <strain evidence="3">SWRI12</strain>
    </source>
</reference>
<sequence length="271" mass="30505">MSPLTYRRRTIPILIGAAALAVLPGCHQATYEQKMDAWVDSGGKSMPTFLTSEEIKRLEERRYIRVLRATLVRDALYANPEGLRGSVKLTMKLDRQGDVRLCEAKSAEAGTPSRLVNLMADVCWSRAWGPLPENLQSPKDGGLEIIAPLIASGETPSMADHERLRQRDAVESRFFWDNVVAKQSLSAFGTARFDFTANAKGEVIRCDVELEKHSLRPEYFQPNPELRQTLTQQCLELNVAKMPDFQVKADGTAKRVVRVDYLPWKNHVGQH</sequence>
<dbReference type="EMBL" id="JABWRB010000002">
    <property type="protein sequence ID" value="MBC3388415.1"/>
    <property type="molecule type" value="Genomic_DNA"/>
</dbReference>
<evidence type="ECO:0000313" key="2">
    <source>
        <dbReference type="EMBL" id="MBC3388415.1"/>
    </source>
</evidence>
<evidence type="ECO:0000313" key="3">
    <source>
        <dbReference type="EMBL" id="MBV4495960.1"/>
    </source>
</evidence>
<keyword evidence="4" id="KW-1185">Reference proteome</keyword>
<protein>
    <recommendedName>
        <fullName evidence="5">Lipoprotein</fullName>
    </recommendedName>
</protein>
<gene>
    <name evidence="3" type="ORF">HU715_011330</name>
    <name evidence="2" type="ORF">HU715_01985</name>
</gene>
<reference evidence="2" key="2">
    <citation type="submission" date="2020-07" db="EMBL/GenBank/DDBJ databases">
        <authorList>
            <person name="Lood C."/>
            <person name="Girard L."/>
        </authorList>
    </citation>
    <scope>NUCLEOTIDE SEQUENCE</scope>
    <source>
        <strain evidence="2">SWRI12</strain>
    </source>
</reference>
<dbReference type="AlphaFoldDB" id="A0A923FB20"/>
<feature type="chain" id="PRO_5044695198" description="Lipoprotein" evidence="1">
    <location>
        <begin position="30"/>
        <end position="271"/>
    </location>
</feature>
<evidence type="ECO:0000313" key="4">
    <source>
        <dbReference type="Proteomes" id="UP000636518"/>
    </source>
</evidence>
<organism evidence="2">
    <name type="scientific">Pseudomonas zanjanensis</name>
    <dbReference type="NCBI Taxonomy" id="2745496"/>
    <lineage>
        <taxon>Bacteria</taxon>
        <taxon>Pseudomonadati</taxon>
        <taxon>Pseudomonadota</taxon>
        <taxon>Gammaproteobacteria</taxon>
        <taxon>Pseudomonadales</taxon>
        <taxon>Pseudomonadaceae</taxon>
        <taxon>Pseudomonas</taxon>
    </lineage>
</organism>
<name>A0A923FB20_9PSED</name>
<comment type="caution">
    <text evidence="2">The sequence shown here is derived from an EMBL/GenBank/DDBJ whole genome shotgun (WGS) entry which is preliminary data.</text>
</comment>
<dbReference type="Proteomes" id="UP000636518">
    <property type="component" value="Unassembled WGS sequence"/>
</dbReference>
<reference evidence="2 4" key="1">
    <citation type="journal article" date="2020" name="Microorganisms">
        <title>Reliable Identification of Environmental Pseudomonas Isolates Using the rpoD Gene.</title>
        <authorList>
            <consortium name="The Broad Institute Genome Sequencing Platform"/>
            <person name="Girard L."/>
            <person name="Lood C."/>
            <person name="Rokni-Zadeh H."/>
            <person name="van Noort V."/>
            <person name="Lavigne R."/>
            <person name="De Mot R."/>
        </authorList>
    </citation>
    <scope>NUCLEOTIDE SEQUENCE</scope>
    <source>
        <strain evidence="2 4">SWRI12</strain>
    </source>
</reference>
<accession>A0A923FB20</accession>